<dbReference type="Gramene" id="ERN09142">
    <property type="protein sequence ID" value="ERN09142"/>
    <property type="gene ID" value="AMTR_s00014p00194950"/>
</dbReference>
<dbReference type="HOGENOM" id="CLU_2100138_0_0_1"/>
<name>W1PGL2_AMBTC</name>
<dbReference type="AlphaFoldDB" id="W1PGL2"/>
<evidence type="ECO:0000313" key="1">
    <source>
        <dbReference type="EMBL" id="ERN09142.1"/>
    </source>
</evidence>
<reference evidence="2" key="1">
    <citation type="journal article" date="2013" name="Science">
        <title>The Amborella genome and the evolution of flowering plants.</title>
        <authorList>
            <consortium name="Amborella Genome Project"/>
        </authorList>
    </citation>
    <scope>NUCLEOTIDE SEQUENCE [LARGE SCALE GENOMIC DNA]</scope>
</reference>
<keyword evidence="2" id="KW-1185">Reference proteome</keyword>
<dbReference type="Proteomes" id="UP000017836">
    <property type="component" value="Unassembled WGS sequence"/>
</dbReference>
<organism evidence="1 2">
    <name type="scientific">Amborella trichopoda</name>
    <dbReference type="NCBI Taxonomy" id="13333"/>
    <lineage>
        <taxon>Eukaryota</taxon>
        <taxon>Viridiplantae</taxon>
        <taxon>Streptophyta</taxon>
        <taxon>Embryophyta</taxon>
        <taxon>Tracheophyta</taxon>
        <taxon>Spermatophyta</taxon>
        <taxon>Magnoliopsida</taxon>
        <taxon>Amborellales</taxon>
        <taxon>Amborellaceae</taxon>
        <taxon>Amborella</taxon>
    </lineage>
</organism>
<dbReference type="EMBL" id="KI393051">
    <property type="protein sequence ID" value="ERN09142.1"/>
    <property type="molecule type" value="Genomic_DNA"/>
</dbReference>
<protein>
    <submittedName>
        <fullName evidence="1">Uncharacterized protein</fullName>
    </submittedName>
</protein>
<gene>
    <name evidence="1" type="ORF">AMTR_s00014p00194950</name>
</gene>
<accession>W1PGL2</accession>
<sequence length="116" mass="12750">MLTRHVFSHDPSVSCDPMATRCLLATCDPSVACETSTAHDSDPLPHHDLSASFAGNSWNLRETYYGSLCYLSLSLARSKTINNLLKIAANLLAINLLLQEFVGKQTARLKTPNIFL</sequence>
<proteinExistence type="predicted"/>
<evidence type="ECO:0000313" key="2">
    <source>
        <dbReference type="Proteomes" id="UP000017836"/>
    </source>
</evidence>